<accession>A0A286E6Z8</accession>
<feature type="transmembrane region" description="Helical" evidence="1">
    <location>
        <begin position="83"/>
        <end position="101"/>
    </location>
</feature>
<keyword evidence="3" id="KW-1185">Reference proteome</keyword>
<evidence type="ECO:0000256" key="1">
    <source>
        <dbReference type="SAM" id="Phobius"/>
    </source>
</evidence>
<feature type="transmembrane region" description="Helical" evidence="1">
    <location>
        <begin position="53"/>
        <end position="71"/>
    </location>
</feature>
<keyword evidence="1" id="KW-0472">Membrane</keyword>
<keyword evidence="1" id="KW-0812">Transmembrane</keyword>
<evidence type="ECO:0000313" key="2">
    <source>
        <dbReference type="EMBL" id="SOD66651.1"/>
    </source>
</evidence>
<protein>
    <submittedName>
        <fullName evidence="2">Uncharacterized protein</fullName>
    </submittedName>
</protein>
<keyword evidence="1" id="KW-1133">Transmembrane helix</keyword>
<gene>
    <name evidence="2" type="ORF">SAMN02746062_00680</name>
</gene>
<name>A0A286E6Z8_9NEIS</name>
<reference evidence="2 3" key="1">
    <citation type="submission" date="2017-09" db="EMBL/GenBank/DDBJ databases">
        <authorList>
            <person name="Ehlers B."/>
            <person name="Leendertz F.H."/>
        </authorList>
    </citation>
    <scope>NUCLEOTIDE SEQUENCE [LARGE SCALE GENOMIC DNA]</scope>
    <source>
        <strain evidence="2 3">DSM 16848</strain>
    </source>
</reference>
<organism evidence="2 3">
    <name type="scientific">Alysiella filiformis DSM 16848</name>
    <dbReference type="NCBI Taxonomy" id="1120981"/>
    <lineage>
        <taxon>Bacteria</taxon>
        <taxon>Pseudomonadati</taxon>
        <taxon>Pseudomonadota</taxon>
        <taxon>Betaproteobacteria</taxon>
        <taxon>Neisseriales</taxon>
        <taxon>Neisseriaceae</taxon>
        <taxon>Alysiella</taxon>
    </lineage>
</organism>
<dbReference type="AlphaFoldDB" id="A0A286E6Z8"/>
<dbReference type="RefSeq" id="WP_097113758.1">
    <property type="nucleotide sequence ID" value="NZ_CP083931.1"/>
</dbReference>
<proteinExistence type="predicted"/>
<evidence type="ECO:0000313" key="3">
    <source>
        <dbReference type="Proteomes" id="UP000219669"/>
    </source>
</evidence>
<dbReference type="Proteomes" id="UP000219669">
    <property type="component" value="Unassembled WGS sequence"/>
</dbReference>
<dbReference type="OrthoDB" id="9873277at2"/>
<feature type="transmembrane region" description="Helical" evidence="1">
    <location>
        <begin position="26"/>
        <end position="47"/>
    </location>
</feature>
<dbReference type="EMBL" id="OCNF01000004">
    <property type="protein sequence ID" value="SOD66651.1"/>
    <property type="molecule type" value="Genomic_DNA"/>
</dbReference>
<sequence length="104" mass="11690">MLKKLRNKIINQNKVEPLTPERQKSLLISAIALGLFVSLAVWTSGLGIFAKSIWVFAVISISVSTAMYAATNHKLSDKQRQRWHNANLFIASLLGFILVWIPKN</sequence>